<evidence type="ECO:0000256" key="2">
    <source>
        <dbReference type="RuleBase" id="RU362080"/>
    </source>
</evidence>
<proteinExistence type="inferred from homology"/>
<comment type="similarity">
    <text evidence="1 2">Belongs to the phD/YefM antitoxin family.</text>
</comment>
<organism evidence="3 4">
    <name type="scientific">Sorangium cellulosum</name>
    <name type="common">Polyangium cellulosum</name>
    <dbReference type="NCBI Taxonomy" id="56"/>
    <lineage>
        <taxon>Bacteria</taxon>
        <taxon>Pseudomonadati</taxon>
        <taxon>Myxococcota</taxon>
        <taxon>Polyangia</taxon>
        <taxon>Polyangiales</taxon>
        <taxon>Polyangiaceae</taxon>
        <taxon>Sorangium</taxon>
    </lineage>
</organism>
<dbReference type="InterPro" id="IPR006442">
    <property type="entry name" value="Antitoxin_Phd/YefM"/>
</dbReference>
<dbReference type="EMBL" id="CP012673">
    <property type="protein sequence ID" value="AUX48733.1"/>
    <property type="molecule type" value="Genomic_DNA"/>
</dbReference>
<dbReference type="RefSeq" id="WP_104986550.1">
    <property type="nucleotide sequence ID" value="NZ_CP012673.1"/>
</dbReference>
<dbReference type="Gene3D" id="3.40.1620.10">
    <property type="entry name" value="YefM-like domain"/>
    <property type="match status" value="1"/>
</dbReference>
<gene>
    <name evidence="3" type="ORF">SOCE26_102740</name>
</gene>
<name>A0A2L0FB30_SORCE</name>
<accession>A0A2L0FB30</accession>
<dbReference type="NCBIfam" id="TIGR01552">
    <property type="entry name" value="phd_fam"/>
    <property type="match status" value="1"/>
</dbReference>
<sequence length="82" mass="8664">MRKASLAKAKAGLSALVDEAEHHKKGTLILRHGKPAAAIVPVEMAMPPKPRLSDAEIERLFAGLGSAAPQESAVDDLLSARR</sequence>
<dbReference type="AlphaFoldDB" id="A0A2L0FB30"/>
<evidence type="ECO:0000256" key="1">
    <source>
        <dbReference type="ARBA" id="ARBA00009981"/>
    </source>
</evidence>
<dbReference type="Proteomes" id="UP000238348">
    <property type="component" value="Chromosome"/>
</dbReference>
<reference evidence="3 4" key="1">
    <citation type="submission" date="2015-09" db="EMBL/GenBank/DDBJ databases">
        <title>Sorangium comparison.</title>
        <authorList>
            <person name="Zaburannyi N."/>
            <person name="Bunk B."/>
            <person name="Overmann J."/>
            <person name="Mueller R."/>
        </authorList>
    </citation>
    <scope>NUCLEOTIDE SEQUENCE [LARGE SCALE GENOMIC DNA]</scope>
    <source>
        <strain evidence="3 4">So ce26</strain>
    </source>
</reference>
<dbReference type="OrthoDB" id="239549at68525"/>
<evidence type="ECO:0000313" key="4">
    <source>
        <dbReference type="Proteomes" id="UP000238348"/>
    </source>
</evidence>
<comment type="function">
    <text evidence="2">Antitoxin component of a type II toxin-antitoxin (TA) system.</text>
</comment>
<dbReference type="InterPro" id="IPR036165">
    <property type="entry name" value="YefM-like_sf"/>
</dbReference>
<dbReference type="SUPFAM" id="SSF143120">
    <property type="entry name" value="YefM-like"/>
    <property type="match status" value="1"/>
</dbReference>
<evidence type="ECO:0000313" key="3">
    <source>
        <dbReference type="EMBL" id="AUX48733.1"/>
    </source>
</evidence>
<protein>
    <recommendedName>
        <fullName evidence="2">Antitoxin</fullName>
    </recommendedName>
</protein>
<dbReference type="Pfam" id="PF02604">
    <property type="entry name" value="PhdYeFM_antitox"/>
    <property type="match status" value="1"/>
</dbReference>